<keyword evidence="3" id="KW-1185">Reference proteome</keyword>
<dbReference type="Proteomes" id="UP000823388">
    <property type="component" value="Chromosome 9K"/>
</dbReference>
<dbReference type="EMBL" id="CM029053">
    <property type="protein sequence ID" value="KAG2555228.1"/>
    <property type="molecule type" value="Genomic_DNA"/>
</dbReference>
<gene>
    <name evidence="2" type="ORF">PVAP13_9KG568900</name>
</gene>
<organism evidence="2 3">
    <name type="scientific">Panicum virgatum</name>
    <name type="common">Blackwell switchgrass</name>
    <dbReference type="NCBI Taxonomy" id="38727"/>
    <lineage>
        <taxon>Eukaryota</taxon>
        <taxon>Viridiplantae</taxon>
        <taxon>Streptophyta</taxon>
        <taxon>Embryophyta</taxon>
        <taxon>Tracheophyta</taxon>
        <taxon>Spermatophyta</taxon>
        <taxon>Magnoliopsida</taxon>
        <taxon>Liliopsida</taxon>
        <taxon>Poales</taxon>
        <taxon>Poaceae</taxon>
        <taxon>PACMAD clade</taxon>
        <taxon>Panicoideae</taxon>
        <taxon>Panicodae</taxon>
        <taxon>Paniceae</taxon>
        <taxon>Panicinae</taxon>
        <taxon>Panicum</taxon>
        <taxon>Panicum sect. Hiantes</taxon>
    </lineage>
</organism>
<reference evidence="2" key="1">
    <citation type="submission" date="2020-05" db="EMBL/GenBank/DDBJ databases">
        <title>WGS assembly of Panicum virgatum.</title>
        <authorList>
            <person name="Lovell J.T."/>
            <person name="Jenkins J."/>
            <person name="Shu S."/>
            <person name="Juenger T.E."/>
            <person name="Schmutz J."/>
        </authorList>
    </citation>
    <scope>NUCLEOTIDE SEQUENCE</scope>
    <source>
        <strain evidence="2">AP13</strain>
    </source>
</reference>
<evidence type="ECO:0000313" key="3">
    <source>
        <dbReference type="Proteomes" id="UP000823388"/>
    </source>
</evidence>
<evidence type="ECO:0000313" key="2">
    <source>
        <dbReference type="EMBL" id="KAG2555228.1"/>
    </source>
</evidence>
<feature type="region of interest" description="Disordered" evidence="1">
    <location>
        <begin position="273"/>
        <end position="323"/>
    </location>
</feature>
<dbReference type="PANTHER" id="PTHR33623">
    <property type="entry name" value="OS04G0572500 PROTEIN"/>
    <property type="match status" value="1"/>
</dbReference>
<sequence length="486" mass="52554">MAAARGPLTLRDFLELGCDSSSDGFRSYPRCLPWSDDALQAPVRLLVEADLRRSPSRSPSSLFSIARISSLSRTFSRRIKEGFSWRRHDDDDDDLFLDDRDSCGFPSPLVSSCSASDLGSEYAESEVGEKMAIGDKMACLPAFECEEKPSSSSSSTSSSADHHDCTDGAAADGKKKMQAGGDPIPTRSKLGMEEDKQQLSPVSVLDFPFDDDDADERSDAGTCSPSFHHRCPTTPPPDLLLHRPTKQAHKIRRYYGIAQAAVDPVDLEARFTTTTSESGESVGASTHLPTTTSSSCTDTTSSSATSTTTTAPRHGEEHQSVEQMISRNQEELDEYRLLAQLLVELDEDTAAAVDDVSQVLLLDFFSEGVDRLRSSSGAGSVVGATTVSRPVDDDARVAEALVGAAAEWLRGAGTQWGIRDVMLSGKAALEDMERGRRWMCAGEEEREVGAAVEGLVMDGLLDELVAELVPWCHGDGRPSKEPLVDY</sequence>
<proteinExistence type="predicted"/>
<accession>A0A8T0P2L5</accession>
<comment type="caution">
    <text evidence="2">The sequence shown here is derived from an EMBL/GenBank/DDBJ whole genome shotgun (WGS) entry which is preliminary data.</text>
</comment>
<dbReference type="AlphaFoldDB" id="A0A8T0P2L5"/>
<name>A0A8T0P2L5_PANVG</name>
<feature type="compositionally biased region" description="Low complexity" evidence="1">
    <location>
        <begin position="273"/>
        <end position="310"/>
    </location>
</feature>
<protein>
    <recommendedName>
        <fullName evidence="4">DUF4378 domain-containing protein</fullName>
    </recommendedName>
</protein>
<dbReference type="PANTHER" id="PTHR33623:SF4">
    <property type="entry name" value="DUF4378 DOMAIN-CONTAINING PROTEIN"/>
    <property type="match status" value="1"/>
</dbReference>
<dbReference type="OrthoDB" id="668456at2759"/>
<evidence type="ECO:0000256" key="1">
    <source>
        <dbReference type="SAM" id="MobiDB-lite"/>
    </source>
</evidence>
<feature type="compositionally biased region" description="Low complexity" evidence="1">
    <location>
        <begin position="150"/>
        <end position="159"/>
    </location>
</feature>
<feature type="region of interest" description="Disordered" evidence="1">
    <location>
        <begin position="150"/>
        <end position="241"/>
    </location>
</feature>
<evidence type="ECO:0008006" key="4">
    <source>
        <dbReference type="Google" id="ProtNLM"/>
    </source>
</evidence>